<evidence type="ECO:0000313" key="12">
    <source>
        <dbReference type="Proteomes" id="UP000008820"/>
    </source>
</evidence>
<reference evidence="11" key="2">
    <citation type="submission" date="2022-10" db="UniProtKB">
        <authorList>
            <consortium name="EnsemblMetazoa"/>
        </authorList>
    </citation>
    <scope>IDENTIFICATION</scope>
    <source>
        <strain evidence="11">LVP_AGWG</strain>
    </source>
</reference>
<feature type="domain" description="Peptidase S1" evidence="10">
    <location>
        <begin position="124"/>
        <end position="350"/>
    </location>
</feature>
<comment type="subcellular location">
    <subcellularLocation>
        <location evidence="1">Membrane</location>
        <topology evidence="1">Single-pass type II membrane protein</topology>
    </subcellularLocation>
</comment>
<protein>
    <recommendedName>
        <fullName evidence="10">Peptidase S1 domain-containing protein</fullName>
    </recommendedName>
</protein>
<keyword evidence="5" id="KW-0812">Transmembrane</keyword>
<keyword evidence="12" id="KW-1185">Reference proteome</keyword>
<dbReference type="SUPFAM" id="SSF50494">
    <property type="entry name" value="Trypsin-like serine proteases"/>
    <property type="match status" value="1"/>
</dbReference>
<evidence type="ECO:0000256" key="2">
    <source>
        <dbReference type="ARBA" id="ARBA00022670"/>
    </source>
</evidence>
<evidence type="ECO:0000256" key="6">
    <source>
        <dbReference type="ARBA" id="ARBA00023157"/>
    </source>
</evidence>
<keyword evidence="2 8" id="KW-0645">Protease</keyword>
<dbReference type="InterPro" id="IPR001314">
    <property type="entry name" value="Peptidase_S1A"/>
</dbReference>
<dbReference type="EnsemblMetazoa" id="AAEL026347-RA">
    <property type="protein sequence ID" value="AAEL026347-PA"/>
    <property type="gene ID" value="AAEL026347"/>
</dbReference>
<dbReference type="AlphaFoldDB" id="A0A903VR46"/>
<sequence>MRIFVIVVCGLVIVLTCFESTSVNSESSSVLGLEVPSRWDSLNRLFSSKQSDAKEERNQVNYEVYVTPVMSRHVELRAKNPLLSWLANVLNFGGAQSEVEQNPEPKPGDCPKCTCGVSLVTSRIVGGVVADINEFPWMAMLHYRGTFYCGGTLISDRYVLTAAHCVLNFKPSQITVKVYDTREARMVTKAVEKLHGNDRFNLDTFNNDIALVKLQRTLNVKDHFVTLCLPTPGKSFSGLDGTVSGWGKLSNGSLSHTLQQVKVPIMTNQQCKKSAYRASRITDNMMCAGFPDGGHDACQGDSGGPLQVGDANAREIVGIVSWGEGCAKPNYPGVYTRVNRYLQWIKSNAKDGCLCDPPE</sequence>
<evidence type="ECO:0000256" key="3">
    <source>
        <dbReference type="ARBA" id="ARBA00022801"/>
    </source>
</evidence>
<dbReference type="InterPro" id="IPR018114">
    <property type="entry name" value="TRYPSIN_HIS"/>
</dbReference>
<dbReference type="GO" id="GO:0006508">
    <property type="term" value="P:proteolysis"/>
    <property type="evidence" value="ECO:0007669"/>
    <property type="project" value="UniProtKB-KW"/>
</dbReference>
<accession>A0A903VR46</accession>
<dbReference type="OrthoDB" id="10012881at2759"/>
<dbReference type="PROSITE" id="PS00134">
    <property type="entry name" value="TRYPSIN_HIS"/>
    <property type="match status" value="1"/>
</dbReference>
<keyword evidence="3 8" id="KW-0378">Hydrolase</keyword>
<dbReference type="Gene3D" id="2.40.10.10">
    <property type="entry name" value="Trypsin-like serine proteases"/>
    <property type="match status" value="1"/>
</dbReference>
<dbReference type="PROSITE" id="PS50240">
    <property type="entry name" value="TRYPSIN_DOM"/>
    <property type="match status" value="1"/>
</dbReference>
<keyword evidence="5" id="KW-0735">Signal-anchor</keyword>
<keyword evidence="9" id="KW-0732">Signal</keyword>
<proteinExistence type="inferred from homology"/>
<evidence type="ECO:0000256" key="8">
    <source>
        <dbReference type="RuleBase" id="RU363034"/>
    </source>
</evidence>
<evidence type="ECO:0000256" key="5">
    <source>
        <dbReference type="ARBA" id="ARBA00022968"/>
    </source>
</evidence>
<dbReference type="GO" id="GO:0016020">
    <property type="term" value="C:membrane"/>
    <property type="evidence" value="ECO:0007669"/>
    <property type="project" value="UniProtKB-SubCell"/>
</dbReference>
<feature type="signal peptide" evidence="9">
    <location>
        <begin position="1"/>
        <end position="25"/>
    </location>
</feature>
<dbReference type="InterPro" id="IPR001254">
    <property type="entry name" value="Trypsin_dom"/>
</dbReference>
<dbReference type="Proteomes" id="UP000008820">
    <property type="component" value="Chromosome 1"/>
</dbReference>
<evidence type="ECO:0000256" key="1">
    <source>
        <dbReference type="ARBA" id="ARBA00004606"/>
    </source>
</evidence>
<keyword evidence="4 8" id="KW-0720">Serine protease</keyword>
<dbReference type="GO" id="GO:0004252">
    <property type="term" value="F:serine-type endopeptidase activity"/>
    <property type="evidence" value="ECO:0007669"/>
    <property type="project" value="InterPro"/>
</dbReference>
<evidence type="ECO:0000259" key="10">
    <source>
        <dbReference type="PROSITE" id="PS50240"/>
    </source>
</evidence>
<dbReference type="PROSITE" id="PS00135">
    <property type="entry name" value="TRYPSIN_SER"/>
    <property type="match status" value="1"/>
</dbReference>
<dbReference type="CDD" id="cd00190">
    <property type="entry name" value="Tryp_SPc"/>
    <property type="match status" value="1"/>
</dbReference>
<evidence type="ECO:0000256" key="4">
    <source>
        <dbReference type="ARBA" id="ARBA00022825"/>
    </source>
</evidence>
<reference evidence="11 12" key="1">
    <citation type="submission" date="2017-06" db="EMBL/GenBank/DDBJ databases">
        <title>Aedes aegypti genome working group (AGWG) sequencing and assembly.</title>
        <authorList>
            <consortium name="Aedes aegypti Genome Working Group (AGWG)"/>
            <person name="Matthews B.J."/>
        </authorList>
    </citation>
    <scope>NUCLEOTIDE SEQUENCE [LARGE SCALE GENOMIC DNA]</scope>
    <source>
        <strain evidence="11 12">LVP_AGWG</strain>
    </source>
</reference>
<dbReference type="SMART" id="SM00020">
    <property type="entry name" value="Tryp_SPc"/>
    <property type="match status" value="1"/>
</dbReference>
<dbReference type="Pfam" id="PF00089">
    <property type="entry name" value="Trypsin"/>
    <property type="match status" value="1"/>
</dbReference>
<dbReference type="PRINTS" id="PR00722">
    <property type="entry name" value="CHYMOTRYPSIN"/>
</dbReference>
<dbReference type="InterPro" id="IPR009003">
    <property type="entry name" value="Peptidase_S1_PA"/>
</dbReference>
<dbReference type="InterPro" id="IPR033116">
    <property type="entry name" value="TRYPSIN_SER"/>
</dbReference>
<feature type="chain" id="PRO_5037456195" description="Peptidase S1 domain-containing protein" evidence="9">
    <location>
        <begin position="26"/>
        <end position="359"/>
    </location>
</feature>
<organism evidence="11 12">
    <name type="scientific">Aedes aegypti</name>
    <name type="common">Yellowfever mosquito</name>
    <name type="synonym">Culex aegypti</name>
    <dbReference type="NCBI Taxonomy" id="7159"/>
    <lineage>
        <taxon>Eukaryota</taxon>
        <taxon>Metazoa</taxon>
        <taxon>Ecdysozoa</taxon>
        <taxon>Arthropoda</taxon>
        <taxon>Hexapoda</taxon>
        <taxon>Insecta</taxon>
        <taxon>Pterygota</taxon>
        <taxon>Neoptera</taxon>
        <taxon>Endopterygota</taxon>
        <taxon>Diptera</taxon>
        <taxon>Nematocera</taxon>
        <taxon>Culicoidea</taxon>
        <taxon>Culicidae</taxon>
        <taxon>Culicinae</taxon>
        <taxon>Aedini</taxon>
        <taxon>Aedes</taxon>
        <taxon>Stegomyia</taxon>
    </lineage>
</organism>
<evidence type="ECO:0000313" key="11">
    <source>
        <dbReference type="EnsemblMetazoa" id="AAEL026347-PA"/>
    </source>
</evidence>
<dbReference type="PANTHER" id="PTHR24252">
    <property type="entry name" value="ACROSIN-RELATED"/>
    <property type="match status" value="1"/>
</dbReference>
<evidence type="ECO:0000256" key="7">
    <source>
        <dbReference type="ARBA" id="ARBA00024195"/>
    </source>
</evidence>
<dbReference type="InterPro" id="IPR043504">
    <property type="entry name" value="Peptidase_S1_PA_chymotrypsin"/>
</dbReference>
<dbReference type="FunFam" id="2.40.10.10:FF:000006">
    <property type="entry name" value="Serine proteinase stubble"/>
    <property type="match status" value="1"/>
</dbReference>
<gene>
    <name evidence="11" type="primary">5569260</name>
</gene>
<dbReference type="PANTHER" id="PTHR24252:SF7">
    <property type="entry name" value="HYALIN"/>
    <property type="match status" value="1"/>
</dbReference>
<keyword evidence="6" id="KW-1015">Disulfide bond</keyword>
<name>A0A903VR46_AEDAE</name>
<comment type="similarity">
    <text evidence="7">Belongs to the peptidase S1 family. CLIP subfamily.</text>
</comment>
<evidence type="ECO:0000256" key="9">
    <source>
        <dbReference type="SAM" id="SignalP"/>
    </source>
</evidence>